<evidence type="ECO:0000313" key="2">
    <source>
        <dbReference type="Proteomes" id="UP000198752"/>
    </source>
</evidence>
<dbReference type="Proteomes" id="UP000198752">
    <property type="component" value="Unassembled WGS sequence"/>
</dbReference>
<dbReference type="AlphaFoldDB" id="A0A1I2UEE9"/>
<organism evidence="1 2">
    <name type="scientific">Sporolactobacillus nakayamae</name>
    <dbReference type="NCBI Taxonomy" id="269670"/>
    <lineage>
        <taxon>Bacteria</taxon>
        <taxon>Bacillati</taxon>
        <taxon>Bacillota</taxon>
        <taxon>Bacilli</taxon>
        <taxon>Bacillales</taxon>
        <taxon>Sporolactobacillaceae</taxon>
        <taxon>Sporolactobacillus</taxon>
    </lineage>
</organism>
<proteinExistence type="predicted"/>
<reference evidence="2" key="1">
    <citation type="submission" date="2016-10" db="EMBL/GenBank/DDBJ databases">
        <authorList>
            <person name="Varghese N."/>
            <person name="Submissions S."/>
        </authorList>
    </citation>
    <scope>NUCLEOTIDE SEQUENCE [LARGE SCALE GENOMIC DNA]</scope>
    <source>
        <strain evidence="2">ATCC 700379</strain>
    </source>
</reference>
<accession>A0A1I2UEE9</accession>
<protein>
    <submittedName>
        <fullName evidence="1">Uncharacterized protein</fullName>
    </submittedName>
</protein>
<name>A0A1I2UEE9_9BACL</name>
<evidence type="ECO:0000313" key="1">
    <source>
        <dbReference type="EMBL" id="SFG75544.1"/>
    </source>
</evidence>
<dbReference type="STRING" id="269670.SAMN02982927_02672"/>
<keyword evidence="2" id="KW-1185">Reference proteome</keyword>
<gene>
    <name evidence="1" type="ORF">SAMN02982927_02672</name>
</gene>
<sequence length="90" mass="10011">MFGDMGCFGDLPSAPITKDGKLDIEGLTRGKGREMIFEDAQHLHVQGCGSFIGDVIGRVAKVGFTFSCFFHLNHSNTSIFSMERTMMIRY</sequence>
<dbReference type="EMBL" id="FOOY01000020">
    <property type="protein sequence ID" value="SFG75544.1"/>
    <property type="molecule type" value="Genomic_DNA"/>
</dbReference>